<dbReference type="eggNOG" id="KOG2234">
    <property type="taxonomic scope" value="Eukaryota"/>
</dbReference>
<feature type="transmembrane region" description="Helical" evidence="5">
    <location>
        <begin position="332"/>
        <end position="351"/>
    </location>
</feature>
<feature type="transmembrane region" description="Helical" evidence="5">
    <location>
        <begin position="357"/>
        <end position="375"/>
    </location>
</feature>
<dbReference type="InterPro" id="IPR007271">
    <property type="entry name" value="Nuc_sug_transpt"/>
</dbReference>
<keyword evidence="3 5" id="KW-1133">Transmembrane helix</keyword>
<feature type="transmembrane region" description="Helical" evidence="5">
    <location>
        <begin position="306"/>
        <end position="323"/>
    </location>
</feature>
<sequence>MALIRSLFRQAHAAAAAAAGPVAGLVPCLAALGLVLLQAGAAVSVWNARERGQFDFSPSSGLALSELLRFLVATLLLRRAIRRRAASAEYASLDDRSDDLELDLGAEDDGRSSSTSEFTAVEKYMRASTVQVGSVRAFWRHVWGDADVRFGLLRIALLQMLSNNLMFLNYLVTDPGTVYLTKSGIAVAAALVTTPAFGLKGPKTRWMAFLMQTSGLVISQFMPQHRTRASTYRLSLYTGLVGQASFGALSDIYSERLLKGTDLGINGVNVVLGALGAVLNLLVHALVRYYNIYEPAFFDGYGGKGALVVVMMAITALVSNVAYKKADTWVRWLTNDATGMILLLVSARYFSAQYSHFLIPGTALIYIASLAYMKYAPIKDHGASPADYRTHEFPSPTESKKTGGR</sequence>
<dbReference type="Pfam" id="PF04142">
    <property type="entry name" value="Nuc_sug_transp"/>
    <property type="match status" value="1"/>
</dbReference>
<gene>
    <name evidence="6" type="ORF">CH063_15089</name>
</gene>
<evidence type="ECO:0000256" key="3">
    <source>
        <dbReference type="ARBA" id="ARBA00022989"/>
    </source>
</evidence>
<reference evidence="7" key="1">
    <citation type="journal article" date="2012" name="Nat. Genet.">
        <title>Lifestyle transitions in plant pathogenic Colletotrichum fungi deciphered by genome and transcriptome analyses.</title>
        <authorList>
            <person name="O'Connell R.J."/>
            <person name="Thon M.R."/>
            <person name="Hacquard S."/>
            <person name="Amyotte S.G."/>
            <person name="Kleemann J."/>
            <person name="Torres M.F."/>
            <person name="Damm U."/>
            <person name="Buiate E.A."/>
            <person name="Epstein L."/>
            <person name="Alkan N."/>
            <person name="Altmueller J."/>
            <person name="Alvarado-Balderrama L."/>
            <person name="Bauser C.A."/>
            <person name="Becker C."/>
            <person name="Birren B.W."/>
            <person name="Chen Z."/>
            <person name="Choi J."/>
            <person name="Crouch J.A."/>
            <person name="Duvick J.P."/>
            <person name="Farman M.A."/>
            <person name="Gan P."/>
            <person name="Heiman D."/>
            <person name="Henrissat B."/>
            <person name="Howard R.J."/>
            <person name="Kabbage M."/>
            <person name="Koch C."/>
            <person name="Kracher B."/>
            <person name="Kubo Y."/>
            <person name="Law A.D."/>
            <person name="Lebrun M.-H."/>
            <person name="Lee Y.-H."/>
            <person name="Miyara I."/>
            <person name="Moore N."/>
            <person name="Neumann U."/>
            <person name="Nordstroem K."/>
            <person name="Panaccione D.G."/>
            <person name="Panstruga R."/>
            <person name="Place M."/>
            <person name="Proctor R.H."/>
            <person name="Prusky D."/>
            <person name="Rech G."/>
            <person name="Reinhardt R."/>
            <person name="Rollins J.A."/>
            <person name="Rounsley S."/>
            <person name="Schardl C.L."/>
            <person name="Schwartz D.C."/>
            <person name="Shenoy N."/>
            <person name="Shirasu K."/>
            <person name="Sikhakolli U.R."/>
            <person name="Stueber K."/>
            <person name="Sukno S.A."/>
            <person name="Sweigard J.A."/>
            <person name="Takano Y."/>
            <person name="Takahara H."/>
            <person name="Trail F."/>
            <person name="van der Does H.C."/>
            <person name="Voll L.M."/>
            <person name="Will I."/>
            <person name="Young S."/>
            <person name="Zeng Q."/>
            <person name="Zhang J."/>
            <person name="Zhou S."/>
            <person name="Dickman M.B."/>
            <person name="Schulze-Lefert P."/>
            <person name="Ver Loren van Themaat E."/>
            <person name="Ma L.-J."/>
            <person name="Vaillancourt L.J."/>
        </authorList>
    </citation>
    <scope>NUCLEOTIDE SEQUENCE [LARGE SCALE GENOMIC DNA]</scope>
    <source>
        <strain evidence="7">IMI 349063</strain>
    </source>
</reference>
<dbReference type="STRING" id="759273.H1W1C4"/>
<keyword evidence="2 5" id="KW-0812">Transmembrane</keyword>
<proteinExistence type="predicted"/>
<evidence type="ECO:0000256" key="2">
    <source>
        <dbReference type="ARBA" id="ARBA00022692"/>
    </source>
</evidence>
<organism evidence="6 7">
    <name type="scientific">Colletotrichum higginsianum (strain IMI 349063)</name>
    <name type="common">Crucifer anthracnose fungus</name>
    <dbReference type="NCBI Taxonomy" id="759273"/>
    <lineage>
        <taxon>Eukaryota</taxon>
        <taxon>Fungi</taxon>
        <taxon>Dikarya</taxon>
        <taxon>Ascomycota</taxon>
        <taxon>Pezizomycotina</taxon>
        <taxon>Sordariomycetes</taxon>
        <taxon>Hypocreomycetidae</taxon>
        <taxon>Glomerellales</taxon>
        <taxon>Glomerellaceae</taxon>
        <taxon>Colletotrichum</taxon>
        <taxon>Colletotrichum destructivum species complex</taxon>
    </lineage>
</organism>
<dbReference type="GO" id="GO:0015165">
    <property type="term" value="F:pyrimidine nucleotide-sugar transmembrane transporter activity"/>
    <property type="evidence" value="ECO:0007669"/>
    <property type="project" value="InterPro"/>
</dbReference>
<feature type="transmembrane region" description="Helical" evidence="5">
    <location>
        <begin position="12"/>
        <end position="36"/>
    </location>
</feature>
<dbReference type="VEuPathDB" id="FungiDB:CH63R_00364"/>
<feature type="transmembrane region" description="Helical" evidence="5">
    <location>
        <begin position="150"/>
        <end position="172"/>
    </location>
</feature>
<dbReference type="Proteomes" id="UP000007174">
    <property type="component" value="Unassembled WGS sequence"/>
</dbReference>
<evidence type="ECO:0000313" key="6">
    <source>
        <dbReference type="EMBL" id="CCF46287.1"/>
    </source>
</evidence>
<evidence type="ECO:0000256" key="4">
    <source>
        <dbReference type="ARBA" id="ARBA00023136"/>
    </source>
</evidence>
<evidence type="ECO:0000256" key="5">
    <source>
        <dbReference type="SAM" id="Phobius"/>
    </source>
</evidence>
<name>H1W1C4_COLHI</name>
<dbReference type="GO" id="GO:0000139">
    <property type="term" value="C:Golgi membrane"/>
    <property type="evidence" value="ECO:0007669"/>
    <property type="project" value="InterPro"/>
</dbReference>
<evidence type="ECO:0000313" key="7">
    <source>
        <dbReference type="Proteomes" id="UP000007174"/>
    </source>
</evidence>
<dbReference type="PANTHER" id="PTHR10231">
    <property type="entry name" value="NUCLEOTIDE-SUGAR TRANSMEMBRANE TRANSPORTER"/>
    <property type="match status" value="1"/>
</dbReference>
<comment type="subcellular location">
    <subcellularLocation>
        <location evidence="1">Membrane</location>
        <topology evidence="1">Multi-pass membrane protein</topology>
    </subcellularLocation>
</comment>
<feature type="transmembrane region" description="Helical" evidence="5">
    <location>
        <begin position="178"/>
        <end position="199"/>
    </location>
</feature>
<dbReference type="HOGENOM" id="CLU_679734_0_0_1"/>
<keyword evidence="4 5" id="KW-0472">Membrane</keyword>
<dbReference type="EMBL" id="CACQ02008544">
    <property type="protein sequence ID" value="CCF46287.1"/>
    <property type="molecule type" value="Genomic_DNA"/>
</dbReference>
<accession>H1W1C4</accession>
<feature type="transmembrane region" description="Helical" evidence="5">
    <location>
        <begin position="265"/>
        <end position="286"/>
    </location>
</feature>
<protein>
    <submittedName>
        <fullName evidence="6">Uncharacterized protein</fullName>
    </submittedName>
</protein>
<evidence type="ECO:0000256" key="1">
    <source>
        <dbReference type="ARBA" id="ARBA00004141"/>
    </source>
</evidence>
<dbReference type="AlphaFoldDB" id="H1W1C4"/>